<proteinExistence type="predicted"/>
<dbReference type="AlphaFoldDB" id="A0A9X0CT91"/>
<sequence length="73" mass="8351">MKGLATVFLVSTLVLAAFYLPLCESWTGGDPWKRNLLQAKRALDNMCKVAREHCKREVLNDHMDALPRPRPEQ</sequence>
<evidence type="ECO:0000313" key="3">
    <source>
        <dbReference type="Proteomes" id="UP001163046"/>
    </source>
</evidence>
<feature type="chain" id="PRO_5042835962" evidence="1">
    <location>
        <begin position="26"/>
        <end position="73"/>
    </location>
</feature>
<comment type="caution">
    <text evidence="2">The sequence shown here is derived from an EMBL/GenBank/DDBJ whole genome shotgun (WGS) entry which is preliminary data.</text>
</comment>
<protein>
    <submittedName>
        <fullName evidence="2">Uncharacterized protein</fullName>
    </submittedName>
</protein>
<accession>A0A9X0CT91</accession>
<feature type="signal peptide" evidence="1">
    <location>
        <begin position="1"/>
        <end position="25"/>
    </location>
</feature>
<evidence type="ECO:0000313" key="2">
    <source>
        <dbReference type="EMBL" id="KAJ7374715.1"/>
    </source>
</evidence>
<gene>
    <name evidence="2" type="ORF">OS493_005061</name>
</gene>
<evidence type="ECO:0000256" key="1">
    <source>
        <dbReference type="SAM" id="SignalP"/>
    </source>
</evidence>
<dbReference type="EMBL" id="MU826827">
    <property type="protein sequence ID" value="KAJ7374715.1"/>
    <property type="molecule type" value="Genomic_DNA"/>
</dbReference>
<keyword evidence="3" id="KW-1185">Reference proteome</keyword>
<reference evidence="2" key="1">
    <citation type="submission" date="2023-01" db="EMBL/GenBank/DDBJ databases">
        <title>Genome assembly of the deep-sea coral Lophelia pertusa.</title>
        <authorList>
            <person name="Herrera S."/>
            <person name="Cordes E."/>
        </authorList>
    </citation>
    <scope>NUCLEOTIDE SEQUENCE</scope>
    <source>
        <strain evidence="2">USNM1676648</strain>
        <tissue evidence="2">Polyp</tissue>
    </source>
</reference>
<name>A0A9X0CT91_9CNID</name>
<organism evidence="2 3">
    <name type="scientific">Desmophyllum pertusum</name>
    <dbReference type="NCBI Taxonomy" id="174260"/>
    <lineage>
        <taxon>Eukaryota</taxon>
        <taxon>Metazoa</taxon>
        <taxon>Cnidaria</taxon>
        <taxon>Anthozoa</taxon>
        <taxon>Hexacorallia</taxon>
        <taxon>Scleractinia</taxon>
        <taxon>Caryophylliina</taxon>
        <taxon>Caryophylliidae</taxon>
        <taxon>Desmophyllum</taxon>
    </lineage>
</organism>
<keyword evidence="1" id="KW-0732">Signal</keyword>
<dbReference type="Proteomes" id="UP001163046">
    <property type="component" value="Unassembled WGS sequence"/>
</dbReference>